<proteinExistence type="predicted"/>
<protein>
    <submittedName>
        <fullName evidence="1">Uncharacterized protein</fullName>
    </submittedName>
</protein>
<dbReference type="AlphaFoldDB" id="W6TH85"/>
<dbReference type="EMBL" id="AWTR02000053">
    <property type="protein sequence ID" value="ETZ07300.1"/>
    <property type="molecule type" value="Genomic_DNA"/>
</dbReference>
<organism evidence="1 2">
    <name type="scientific">Holospora obtusa F1</name>
    <dbReference type="NCBI Taxonomy" id="1399147"/>
    <lineage>
        <taxon>Bacteria</taxon>
        <taxon>Pseudomonadati</taxon>
        <taxon>Pseudomonadota</taxon>
        <taxon>Alphaproteobacteria</taxon>
        <taxon>Holosporales</taxon>
        <taxon>Holosporaceae</taxon>
        <taxon>Holospora</taxon>
    </lineage>
</organism>
<accession>W6TH85</accession>
<evidence type="ECO:0000313" key="2">
    <source>
        <dbReference type="Proteomes" id="UP000019112"/>
    </source>
</evidence>
<dbReference type="Proteomes" id="UP000019112">
    <property type="component" value="Unassembled WGS sequence"/>
</dbReference>
<name>W6TH85_HOLOB</name>
<reference evidence="1 2" key="1">
    <citation type="journal article" date="2014" name="FEMS Microbiol. Lett.">
        <title>Draft genome sequences of three Holospora species (Holospora obtusa, Holospora undulata, and Holospora elegans), endonuclear symbiotic bacteria of the ciliate Paramecium caudatum.</title>
        <authorList>
            <person name="Dohra H."/>
            <person name="Tanaka K."/>
            <person name="Suzuki T."/>
            <person name="Fujishima M."/>
            <person name="Suzuki H."/>
        </authorList>
    </citation>
    <scope>NUCLEOTIDE SEQUENCE [LARGE SCALE GENOMIC DNA]</scope>
    <source>
        <strain evidence="1 2">F1</strain>
    </source>
</reference>
<sequence>MFYFFVKLFEYFSITISCNPGDNSPCATINGFDNSKFLTFFGKNTTFHQISLLECDLKPQILVFFPSLPSPTLYIIEGEYLKILPIMLKDVLAKEYKMTHKAFLTAASLFAPLVTFNKVITSFLHLQL</sequence>
<keyword evidence="2" id="KW-1185">Reference proteome</keyword>
<evidence type="ECO:0000313" key="1">
    <source>
        <dbReference type="EMBL" id="ETZ07300.1"/>
    </source>
</evidence>
<gene>
    <name evidence="1" type="ORF">P618_200508</name>
</gene>
<comment type="caution">
    <text evidence="1">The sequence shown here is derived from an EMBL/GenBank/DDBJ whole genome shotgun (WGS) entry which is preliminary data.</text>
</comment>